<dbReference type="STRING" id="597362.K5WZJ5"/>
<dbReference type="OMA" id="FGHFRQV"/>
<feature type="domain" description="NAD-dependent epimerase/dehydratase" evidence="3">
    <location>
        <begin position="7"/>
        <end position="211"/>
    </location>
</feature>
<dbReference type="Proteomes" id="UP000008493">
    <property type="component" value="Unassembled WGS sequence"/>
</dbReference>
<name>K5WZJ5_AGABU</name>
<dbReference type="PANTHER" id="PTHR43103:SF3">
    <property type="entry name" value="ADP-L-GLYCERO-D-MANNO-HEPTOSE-6-EPIMERASE"/>
    <property type="match status" value="1"/>
</dbReference>
<dbReference type="OrthoDB" id="16464at2759"/>
<dbReference type="EMBL" id="JH971403">
    <property type="protein sequence ID" value="EKM76258.1"/>
    <property type="molecule type" value="Genomic_DNA"/>
</dbReference>
<dbReference type="Gene3D" id="3.90.25.10">
    <property type="entry name" value="UDP-galactose 4-epimerase, domain 1"/>
    <property type="match status" value="1"/>
</dbReference>
<dbReference type="HOGENOM" id="CLU_007383_19_0_1"/>
<dbReference type="InterPro" id="IPR036291">
    <property type="entry name" value="NAD(P)-bd_dom_sf"/>
</dbReference>
<gene>
    <name evidence="4" type="ORF">AGABI1DRAFT_78656</name>
</gene>
<evidence type="ECO:0000256" key="1">
    <source>
        <dbReference type="ARBA" id="ARBA00022857"/>
    </source>
</evidence>
<dbReference type="eggNOG" id="KOG2774">
    <property type="taxonomic scope" value="Eukaryota"/>
</dbReference>
<dbReference type="AlphaFoldDB" id="K5WZJ5"/>
<protein>
    <recommendedName>
        <fullName evidence="3">NAD-dependent epimerase/dehydratase domain-containing protein</fullName>
    </recommendedName>
</protein>
<sequence>MTIGEVVLLTGASGWLASRVADALLKDPLTPNAFLIVTDIAKPRLEADNVIAVQADLTDNDQIDSLFTTAYGVPDTVYCMHGIMSRGSEDNFDLGLKVNVDSVRSLLETTRKHGNLKGKSIKFIFTSGLAVYGGPLPPIVEPDTSPTPQSAYGTSKLISELLINEYTRRGFIDGRILRLPTVIVRPGQPAAATSAFLSAIIREPLKGEVAICPIGNSFDSPQTELKTWVASSKSILQNLIIAKHIPASKFTPHTRVVCLPGFTTTVREMLEALRQVSGPEALRRVVFRDDETDRRIVRSWPEKADNSYALSLGFVKDEGGMVPVVRRFKDDVQAGLA</sequence>
<dbReference type="InParanoid" id="K5WZJ5"/>
<dbReference type="SUPFAM" id="SSF51735">
    <property type="entry name" value="NAD(P)-binding Rossmann-fold domains"/>
    <property type="match status" value="1"/>
</dbReference>
<organism evidence="4 5">
    <name type="scientific">Agaricus bisporus var. burnettii (strain JB137-S8 / ATCC MYA-4627 / FGSC 10392)</name>
    <name type="common">White button mushroom</name>
    <dbReference type="NCBI Taxonomy" id="597362"/>
    <lineage>
        <taxon>Eukaryota</taxon>
        <taxon>Fungi</taxon>
        <taxon>Dikarya</taxon>
        <taxon>Basidiomycota</taxon>
        <taxon>Agaricomycotina</taxon>
        <taxon>Agaricomycetes</taxon>
        <taxon>Agaricomycetidae</taxon>
        <taxon>Agaricales</taxon>
        <taxon>Agaricineae</taxon>
        <taxon>Agaricaceae</taxon>
        <taxon>Agaricus</taxon>
    </lineage>
</organism>
<keyword evidence="5" id="KW-1185">Reference proteome</keyword>
<proteinExistence type="predicted"/>
<dbReference type="CDD" id="cd05238">
    <property type="entry name" value="Gne_like_SDR_e"/>
    <property type="match status" value="1"/>
</dbReference>
<evidence type="ECO:0000259" key="3">
    <source>
        <dbReference type="Pfam" id="PF01370"/>
    </source>
</evidence>
<dbReference type="Gene3D" id="3.40.50.720">
    <property type="entry name" value="NAD(P)-binding Rossmann-like Domain"/>
    <property type="match status" value="1"/>
</dbReference>
<dbReference type="RefSeq" id="XP_007332991.1">
    <property type="nucleotide sequence ID" value="XM_007332929.1"/>
</dbReference>
<dbReference type="KEGG" id="abp:AGABI1DRAFT78656"/>
<dbReference type="Pfam" id="PF01370">
    <property type="entry name" value="Epimerase"/>
    <property type="match status" value="1"/>
</dbReference>
<keyword evidence="1" id="KW-0521">NADP</keyword>
<dbReference type="InterPro" id="IPR001509">
    <property type="entry name" value="Epimerase_deHydtase"/>
</dbReference>
<keyword evidence="2" id="KW-0119">Carbohydrate metabolism</keyword>
<reference evidence="5" key="1">
    <citation type="journal article" date="2012" name="Proc. Natl. Acad. Sci. U.S.A.">
        <title>Genome sequence of the button mushroom Agaricus bisporus reveals mechanisms governing adaptation to a humic-rich ecological niche.</title>
        <authorList>
            <person name="Morin E."/>
            <person name="Kohler A."/>
            <person name="Baker A.R."/>
            <person name="Foulongne-Oriol M."/>
            <person name="Lombard V."/>
            <person name="Nagy L.G."/>
            <person name="Ohm R.A."/>
            <person name="Patyshakuliyeva A."/>
            <person name="Brun A."/>
            <person name="Aerts A.L."/>
            <person name="Bailey A.M."/>
            <person name="Billette C."/>
            <person name="Coutinho P.M."/>
            <person name="Deakin G."/>
            <person name="Doddapaneni H."/>
            <person name="Floudas D."/>
            <person name="Grimwood J."/>
            <person name="Hilden K."/>
            <person name="Kuees U."/>
            <person name="LaButti K.M."/>
            <person name="Lapidus A."/>
            <person name="Lindquist E.A."/>
            <person name="Lucas S.M."/>
            <person name="Murat C."/>
            <person name="Riley R.W."/>
            <person name="Salamov A.A."/>
            <person name="Schmutz J."/>
            <person name="Subramanian V."/>
            <person name="Woesten H.A.B."/>
            <person name="Xu J."/>
            <person name="Eastwood D.C."/>
            <person name="Foster G.D."/>
            <person name="Sonnenberg A.S."/>
            <person name="Cullen D."/>
            <person name="de Vries R.P."/>
            <person name="Lundell T."/>
            <person name="Hibbett D.S."/>
            <person name="Henrissat B."/>
            <person name="Burton K.S."/>
            <person name="Kerrigan R.W."/>
            <person name="Challen M.P."/>
            <person name="Grigoriev I.V."/>
            <person name="Martin F."/>
        </authorList>
    </citation>
    <scope>NUCLEOTIDE SEQUENCE [LARGE SCALE GENOMIC DNA]</scope>
    <source>
        <strain evidence="5">JB137-S8 / ATCC MYA-4627 / FGSC 10392</strain>
    </source>
</reference>
<evidence type="ECO:0000313" key="5">
    <source>
        <dbReference type="Proteomes" id="UP000008493"/>
    </source>
</evidence>
<dbReference type="PANTHER" id="PTHR43103">
    <property type="entry name" value="NUCLEOSIDE-DIPHOSPHATE-SUGAR EPIMERASE"/>
    <property type="match status" value="1"/>
</dbReference>
<evidence type="ECO:0000256" key="2">
    <source>
        <dbReference type="ARBA" id="ARBA00023277"/>
    </source>
</evidence>
<dbReference type="GeneID" id="18831524"/>
<accession>K5WZJ5</accession>
<evidence type="ECO:0000313" key="4">
    <source>
        <dbReference type="EMBL" id="EKM76258.1"/>
    </source>
</evidence>